<dbReference type="CDD" id="cd17355">
    <property type="entry name" value="MFS_YcxA_like"/>
    <property type="match status" value="1"/>
</dbReference>
<dbReference type="PANTHER" id="PTHR11360">
    <property type="entry name" value="MONOCARBOXYLATE TRANSPORTER"/>
    <property type="match status" value="1"/>
</dbReference>
<dbReference type="EMBL" id="UINC01017989">
    <property type="protein sequence ID" value="SVA75140.1"/>
    <property type="molecule type" value="Genomic_DNA"/>
</dbReference>
<feature type="transmembrane region" description="Helical" evidence="1">
    <location>
        <begin position="340"/>
        <end position="357"/>
    </location>
</feature>
<evidence type="ECO:0000259" key="2">
    <source>
        <dbReference type="PROSITE" id="PS50850"/>
    </source>
</evidence>
<dbReference type="Pfam" id="PF07690">
    <property type="entry name" value="MFS_1"/>
    <property type="match status" value="1"/>
</dbReference>
<dbReference type="AlphaFoldDB" id="A0A381YE24"/>
<feature type="transmembrane region" description="Helical" evidence="1">
    <location>
        <begin position="403"/>
        <end position="424"/>
    </location>
</feature>
<keyword evidence="1" id="KW-0472">Membrane</keyword>
<protein>
    <recommendedName>
        <fullName evidence="2">Major facilitator superfamily (MFS) profile domain-containing protein</fullName>
    </recommendedName>
</protein>
<keyword evidence="1" id="KW-1133">Transmembrane helix</keyword>
<dbReference type="InterPro" id="IPR020846">
    <property type="entry name" value="MFS_dom"/>
</dbReference>
<feature type="transmembrane region" description="Helical" evidence="1">
    <location>
        <begin position="115"/>
        <end position="138"/>
    </location>
</feature>
<feature type="transmembrane region" description="Helical" evidence="1">
    <location>
        <begin position="83"/>
        <end position="103"/>
    </location>
</feature>
<dbReference type="PROSITE" id="PS50850">
    <property type="entry name" value="MFS"/>
    <property type="match status" value="1"/>
</dbReference>
<feature type="domain" description="Major facilitator superfamily (MFS) profile" evidence="2">
    <location>
        <begin position="17"/>
        <end position="429"/>
    </location>
</feature>
<evidence type="ECO:0000313" key="3">
    <source>
        <dbReference type="EMBL" id="SVA75140.1"/>
    </source>
</evidence>
<dbReference type="InterPro" id="IPR050327">
    <property type="entry name" value="Proton-linked_MCT"/>
</dbReference>
<dbReference type="InterPro" id="IPR011701">
    <property type="entry name" value="MFS"/>
</dbReference>
<dbReference type="SUPFAM" id="SSF103473">
    <property type="entry name" value="MFS general substrate transporter"/>
    <property type="match status" value="1"/>
</dbReference>
<feature type="transmembrane region" description="Helical" evidence="1">
    <location>
        <begin position="315"/>
        <end position="334"/>
    </location>
</feature>
<keyword evidence="1" id="KW-0812">Transmembrane</keyword>
<feature type="transmembrane region" description="Helical" evidence="1">
    <location>
        <begin position="150"/>
        <end position="174"/>
    </location>
</feature>
<accession>A0A381YE24</accession>
<feature type="transmembrane region" description="Helical" evidence="1">
    <location>
        <begin position="12"/>
        <end position="33"/>
    </location>
</feature>
<feature type="transmembrane region" description="Helical" evidence="1">
    <location>
        <begin position="53"/>
        <end position="76"/>
    </location>
</feature>
<dbReference type="Gene3D" id="1.20.1250.20">
    <property type="entry name" value="MFS general substrate transporter like domains"/>
    <property type="match status" value="2"/>
</dbReference>
<name>A0A381YE24_9ZZZZ</name>
<evidence type="ECO:0000256" key="1">
    <source>
        <dbReference type="SAM" id="Phobius"/>
    </source>
</evidence>
<feature type="transmembrane region" description="Helical" evidence="1">
    <location>
        <begin position="180"/>
        <end position="200"/>
    </location>
</feature>
<proteinExistence type="predicted"/>
<reference evidence="3" key="1">
    <citation type="submission" date="2018-05" db="EMBL/GenBank/DDBJ databases">
        <authorList>
            <person name="Lanie J.A."/>
            <person name="Ng W.-L."/>
            <person name="Kazmierczak K.M."/>
            <person name="Andrzejewski T.M."/>
            <person name="Davidsen T.M."/>
            <person name="Wayne K.J."/>
            <person name="Tettelin H."/>
            <person name="Glass J.I."/>
            <person name="Rusch D."/>
            <person name="Podicherti R."/>
            <person name="Tsui H.-C.T."/>
            <person name="Winkler M.E."/>
        </authorList>
    </citation>
    <scope>NUCLEOTIDE SEQUENCE</scope>
</reference>
<dbReference type="InterPro" id="IPR036259">
    <property type="entry name" value="MFS_trans_sf"/>
</dbReference>
<feature type="transmembrane region" description="Helical" evidence="1">
    <location>
        <begin position="288"/>
        <end position="308"/>
    </location>
</feature>
<dbReference type="PANTHER" id="PTHR11360:SF284">
    <property type="entry name" value="EG:103B4.3 PROTEIN-RELATED"/>
    <property type="match status" value="1"/>
</dbReference>
<feature type="transmembrane region" description="Helical" evidence="1">
    <location>
        <begin position="377"/>
        <end position="397"/>
    </location>
</feature>
<feature type="transmembrane region" description="Helical" evidence="1">
    <location>
        <begin position="250"/>
        <end position="276"/>
    </location>
</feature>
<sequence>MDRAIPKQYIFYGWWIAFTALFVNAILSAPSFGATGLWIDSLEREFGWTRAQLSLAFSLGQLEGSIAAPIVGFLIDRFGGKKIALSGAFVASLGFVCLSQVTPFTPGFSEWNDPLIFYAAYVLIMLGVTLGGWIPMTVIINNWFQKNRSLAMSIGSVGFSVGTFAIVPALAILVSPDSLGWRNTALLIAVIFTFIALPVWKIIRNNPEDIGEIPDGMGKEITDGSLKREDSRVPNIGQDFTITEALREKVFWIISIGHGASAMLTSTMMVHLILAFKDQGLSIEMAAVMWGISMGIGGASQIFGGVIGDRIPKRFALCAFGCLQAIGVSSAILVRSVPMAVLFAVIYGIGFGGRAPITTSMRGEYFGRRSFGKIMGISAVPMMLMTMTGPIVAGSFFDQDGDYTRAFLLLATVGFTGSLIFIFATKPIHPSLKNHSNIAVGN</sequence>
<dbReference type="GO" id="GO:0022857">
    <property type="term" value="F:transmembrane transporter activity"/>
    <property type="evidence" value="ECO:0007669"/>
    <property type="project" value="InterPro"/>
</dbReference>
<gene>
    <name evidence="3" type="ORF">METZ01_LOCUS127994</name>
</gene>
<organism evidence="3">
    <name type="scientific">marine metagenome</name>
    <dbReference type="NCBI Taxonomy" id="408172"/>
    <lineage>
        <taxon>unclassified sequences</taxon>
        <taxon>metagenomes</taxon>
        <taxon>ecological metagenomes</taxon>
    </lineage>
</organism>